<keyword evidence="3 10" id="KW-0560">Oxidoreductase</keyword>
<accession>A0A5D4TG09</accession>
<dbReference type="GO" id="GO:0016491">
    <property type="term" value="F:oxidoreductase activity"/>
    <property type="evidence" value="ECO:0007669"/>
    <property type="project" value="UniProtKB-KW"/>
</dbReference>
<evidence type="ECO:0000256" key="9">
    <source>
        <dbReference type="ARBA" id="ARBA00048532"/>
    </source>
</evidence>
<dbReference type="AlphaFoldDB" id="A0A5D4TG09"/>
<dbReference type="PANTHER" id="PTHR43734">
    <property type="entry name" value="PHYTOENE DESATURASE"/>
    <property type="match status" value="1"/>
</dbReference>
<dbReference type="Proteomes" id="UP000324517">
    <property type="component" value="Unassembled WGS sequence"/>
</dbReference>
<dbReference type="OrthoDB" id="9814556at2"/>
<keyword evidence="2 10" id="KW-0125">Carotenoid biosynthesis</keyword>
<evidence type="ECO:0000256" key="6">
    <source>
        <dbReference type="ARBA" id="ARBA00039159"/>
    </source>
</evidence>
<protein>
    <recommendedName>
        <fullName evidence="6">4,4'-diaponeurosporene oxygenase</fullName>
    </recommendedName>
    <alternativeName>
        <fullName evidence="7">4,4'-diaponeurosporene oxidase</fullName>
    </alternativeName>
    <alternativeName>
        <fullName evidence="8">Carotenoid oxidase</fullName>
    </alternativeName>
</protein>
<proteinExistence type="inferred from homology"/>
<dbReference type="Gene3D" id="3.50.50.60">
    <property type="entry name" value="FAD/NAD(P)-binding domain"/>
    <property type="match status" value="2"/>
</dbReference>
<comment type="similarity">
    <text evidence="5">Belongs to the carotenoid/retinoid oxidoreductase family. CrtP subfamily.</text>
</comment>
<evidence type="ECO:0000256" key="8">
    <source>
        <dbReference type="ARBA" id="ARBA00042619"/>
    </source>
</evidence>
<dbReference type="InterPro" id="IPR036188">
    <property type="entry name" value="FAD/NAD-bd_sf"/>
</dbReference>
<comment type="catalytic activity">
    <reaction evidence="9">
        <text>all-trans-4,4'-diaponeurosporene + 2 AH2 + 2 O2 = 4,4'-diaponeurosporenal + 2 A + 3 H2O</text>
        <dbReference type="Rhea" id="RHEA:56104"/>
        <dbReference type="ChEBI" id="CHEBI:13193"/>
        <dbReference type="ChEBI" id="CHEBI:15377"/>
        <dbReference type="ChEBI" id="CHEBI:15379"/>
        <dbReference type="ChEBI" id="CHEBI:17499"/>
        <dbReference type="ChEBI" id="CHEBI:62743"/>
        <dbReference type="ChEBI" id="CHEBI:79065"/>
    </reaction>
</comment>
<dbReference type="InterPro" id="IPR014105">
    <property type="entry name" value="Carotenoid/retinoid_OxRdtase"/>
</dbReference>
<organism evidence="12 13">
    <name type="scientific">Sutcliffiella horikoshii</name>
    <dbReference type="NCBI Taxonomy" id="79883"/>
    <lineage>
        <taxon>Bacteria</taxon>
        <taxon>Bacillati</taxon>
        <taxon>Bacillota</taxon>
        <taxon>Bacilli</taxon>
        <taxon>Bacillales</taxon>
        <taxon>Bacillaceae</taxon>
        <taxon>Sutcliffiella</taxon>
    </lineage>
</organism>
<gene>
    <name evidence="12" type="primary">crtI</name>
    <name evidence="12" type="ORF">FZC75_05170</name>
</gene>
<name>A0A5D4TG09_9BACI</name>
<evidence type="ECO:0000256" key="3">
    <source>
        <dbReference type="ARBA" id="ARBA00023002"/>
    </source>
</evidence>
<evidence type="ECO:0000256" key="1">
    <source>
        <dbReference type="ARBA" id="ARBA00001974"/>
    </source>
</evidence>
<evidence type="ECO:0000256" key="10">
    <source>
        <dbReference type="RuleBase" id="RU362075"/>
    </source>
</evidence>
<dbReference type="EMBL" id="VTET01000002">
    <property type="protein sequence ID" value="TYS73721.1"/>
    <property type="molecule type" value="Genomic_DNA"/>
</dbReference>
<sequence length="498" mass="55046">MKNVVVIGGGLGGLSAAISLATKGYHVTLLEKNNHLGGKLMPVHLGEASFDFGPNTITMPDVFREVISQTGENPNSYVEFIKLNSHTRNFSPDGAVFDFSSDEEKMVDQLATLDPVGAKNYPAYLEEVTRLYKMGESQFFRRTFTSTADYLSPGLGYSFSKVRPLQSLHRFHRKYFTNPFVIQALDRYATYIGSSPYVSPATFGLIAYLELVEGVYYTKGGNTKIAEGFEKLARKLGVQIYTNCKVTSIEVKNKQAVSVSTEDGEKYPGDTIVMNADLLVAYPELVKEVDRPHFSNKKAANFDPSISAYVVLAEMNKRHSELLHHTVYFSSDYKQEFNSLFQDKAYAIDPTIYLSNSSFTEKEKSPNGDNLFILVNAPATSPHNENANDYKELIYDTLAKRGLSLKENVLAEKVITPKDIETTFGAFRGALYGMASNRKTDAFFRPRNKSADIANLYFVGGSTHPGGGSPMVTLSGLNVASAISKANKNNGKKSFFSI</sequence>
<dbReference type="PANTHER" id="PTHR43734:SF7">
    <property type="entry name" value="4,4'-DIAPONEUROSPORENE OXYGENASE"/>
    <property type="match status" value="1"/>
</dbReference>
<evidence type="ECO:0000313" key="12">
    <source>
        <dbReference type="EMBL" id="TYS73721.1"/>
    </source>
</evidence>
<evidence type="ECO:0000313" key="13">
    <source>
        <dbReference type="Proteomes" id="UP000324517"/>
    </source>
</evidence>
<evidence type="ECO:0000256" key="5">
    <source>
        <dbReference type="ARBA" id="ARBA00038194"/>
    </source>
</evidence>
<comment type="pathway">
    <text evidence="4">Carotenoid biosynthesis; staphyloxanthin biosynthesis; staphyloxanthin from farnesyl diphosphate: step 3/5.</text>
</comment>
<dbReference type="SUPFAM" id="SSF51905">
    <property type="entry name" value="FAD/NAD(P)-binding domain"/>
    <property type="match status" value="1"/>
</dbReference>
<dbReference type="RefSeq" id="WP_148978644.1">
    <property type="nucleotide sequence ID" value="NZ_JBNIKO010000005.1"/>
</dbReference>
<dbReference type="InterPro" id="IPR002937">
    <property type="entry name" value="Amino_oxidase"/>
</dbReference>
<evidence type="ECO:0000259" key="11">
    <source>
        <dbReference type="Pfam" id="PF01593"/>
    </source>
</evidence>
<reference evidence="12 13" key="1">
    <citation type="submission" date="2019-08" db="EMBL/GenBank/DDBJ databases">
        <title>Bacillus genomes from the desert of Cuatro Cienegas, Coahuila.</title>
        <authorList>
            <person name="Olmedo-Alvarez G."/>
        </authorList>
    </citation>
    <scope>NUCLEOTIDE SEQUENCE [LARGE SCALE GENOMIC DNA]</scope>
    <source>
        <strain evidence="12 13">CH98b_3T</strain>
    </source>
</reference>
<dbReference type="Pfam" id="PF01593">
    <property type="entry name" value="Amino_oxidase"/>
    <property type="match status" value="1"/>
</dbReference>
<evidence type="ECO:0000256" key="7">
    <source>
        <dbReference type="ARBA" id="ARBA00041900"/>
    </source>
</evidence>
<feature type="domain" description="Amine oxidase" evidence="11">
    <location>
        <begin position="11"/>
        <end position="483"/>
    </location>
</feature>
<evidence type="ECO:0000256" key="4">
    <source>
        <dbReference type="ARBA" id="ARBA00037901"/>
    </source>
</evidence>
<comment type="cofactor">
    <cofactor evidence="1">
        <name>FAD</name>
        <dbReference type="ChEBI" id="CHEBI:57692"/>
    </cofactor>
</comment>
<comment type="caution">
    <text evidence="12">The sequence shown here is derived from an EMBL/GenBank/DDBJ whole genome shotgun (WGS) entry which is preliminary data.</text>
</comment>
<dbReference type="NCBIfam" id="TIGR02734">
    <property type="entry name" value="crtI_fam"/>
    <property type="match status" value="1"/>
</dbReference>
<evidence type="ECO:0000256" key="2">
    <source>
        <dbReference type="ARBA" id="ARBA00022746"/>
    </source>
</evidence>
<dbReference type="GO" id="GO:0016117">
    <property type="term" value="P:carotenoid biosynthetic process"/>
    <property type="evidence" value="ECO:0007669"/>
    <property type="project" value="UniProtKB-KW"/>
</dbReference>